<name>A0A420ND89_FUSOX</name>
<proteinExistence type="predicted"/>
<dbReference type="VEuPathDB" id="FungiDB:FOMG_00264"/>
<dbReference type="Proteomes" id="UP000285084">
    <property type="component" value="Unassembled WGS sequence"/>
</dbReference>
<evidence type="ECO:0000313" key="2">
    <source>
        <dbReference type="EMBL" id="RKK78187.1"/>
    </source>
</evidence>
<dbReference type="VEuPathDB" id="FungiDB:FOIG_00099"/>
<organism evidence="2 3">
    <name type="scientific">Fusarium oxysporum</name>
    <name type="common">Fusarium vascular wilt</name>
    <dbReference type="NCBI Taxonomy" id="5507"/>
    <lineage>
        <taxon>Eukaryota</taxon>
        <taxon>Fungi</taxon>
        <taxon>Dikarya</taxon>
        <taxon>Ascomycota</taxon>
        <taxon>Pezizomycotina</taxon>
        <taxon>Sordariomycetes</taxon>
        <taxon>Hypocreomycetidae</taxon>
        <taxon>Hypocreales</taxon>
        <taxon>Nectriaceae</taxon>
        <taxon>Fusarium</taxon>
        <taxon>Fusarium oxysporum species complex</taxon>
    </lineage>
</organism>
<accession>A0A420ND89</accession>
<dbReference type="EMBL" id="MRCX01000040">
    <property type="protein sequence ID" value="RKK78187.1"/>
    <property type="molecule type" value="Genomic_DNA"/>
</dbReference>
<dbReference type="VEuPathDB" id="FungiDB:FOC4_g10007424"/>
<dbReference type="AlphaFoldDB" id="A0A420ND89"/>
<evidence type="ECO:0000256" key="1">
    <source>
        <dbReference type="SAM" id="MobiDB-lite"/>
    </source>
</evidence>
<feature type="region of interest" description="Disordered" evidence="1">
    <location>
        <begin position="105"/>
        <end position="191"/>
    </location>
</feature>
<dbReference type="VEuPathDB" id="FungiDB:FOZG_00274"/>
<sequence length="395" mass="43501">MTEGIKAIFSLTDAYKPTIFVSRDAAHTSRLHPRTSASSPHSRKDIDYHRLFSEPLTKPGGTNSYEGYLRALQLYGQEDQLVNSHKVHRYDRWVALYPELHQSNQDQARQDGYNPSGGASSAFTGTYFPNPPQGGPSLYQGDTDPGILFPHIPQSQATSAEEQNGTFSPETSANADTMAPPRRTSRDSSGRFAASEDVFSYHTGNVKVKTGQSARNAIGATENALLLAEIFKKLIDADIPQSCVRSQLHPYIHGRSSPGRHPRHPTALALPYIIKDSIAIGNGRKAIFSLLLTEESMIFTAEDAALTFGAPLMFLRKKPSAGLAIQYERPVTPAEGFVPIQIVADKLTQITHLGQPWKPLTVSNGHKWPPVISAEDARKLRWETYDQIGQPSQDN</sequence>
<dbReference type="VEuPathDB" id="FungiDB:FOC1_g10013341"/>
<dbReference type="VEuPathDB" id="FungiDB:FOXG_11032"/>
<feature type="compositionally biased region" description="Polar residues" evidence="1">
    <location>
        <begin position="153"/>
        <end position="175"/>
    </location>
</feature>
<dbReference type="VEuPathDB" id="FungiDB:FOZG_00273"/>
<gene>
    <name evidence="2" type="ORF">BFJ69_g5689</name>
</gene>
<comment type="caution">
    <text evidence="2">The sequence shown here is derived from an EMBL/GenBank/DDBJ whole genome shotgun (WGS) entry which is preliminary data.</text>
</comment>
<reference evidence="2 3" key="1">
    <citation type="journal article" date="2018" name="Sci. Rep.">
        <title>Characterisation of pathogen-specific regions and novel effector candidates in Fusarium oxysporum f. sp. cepae.</title>
        <authorList>
            <person name="Armitage A.D."/>
            <person name="Taylor A."/>
            <person name="Sobczyk M.K."/>
            <person name="Baxter L."/>
            <person name="Greenfield B.P."/>
            <person name="Bates H.J."/>
            <person name="Wilson F."/>
            <person name="Jackson A.C."/>
            <person name="Ott S."/>
            <person name="Harrison R.J."/>
            <person name="Clarkson J.P."/>
        </authorList>
    </citation>
    <scope>NUCLEOTIDE SEQUENCE [LARGE SCALE GENOMIC DNA]</scope>
    <source>
        <strain evidence="2 3">Fo_A13</strain>
    </source>
</reference>
<protein>
    <submittedName>
        <fullName evidence="2">Uncharacterized protein</fullName>
    </submittedName>
</protein>
<evidence type="ECO:0000313" key="3">
    <source>
        <dbReference type="Proteomes" id="UP000285084"/>
    </source>
</evidence>